<evidence type="ECO:0008006" key="4">
    <source>
        <dbReference type="Google" id="ProtNLM"/>
    </source>
</evidence>
<proteinExistence type="predicted"/>
<reference evidence="2 3" key="1">
    <citation type="submission" date="2018-09" db="EMBL/GenBank/DDBJ databases">
        <title>Complete genome sequence of Euzebya sp. DY32-46 isolated from seawater of Pacific Ocean.</title>
        <authorList>
            <person name="Xu L."/>
            <person name="Wu Y.-H."/>
            <person name="Xu X.-W."/>
        </authorList>
    </citation>
    <scope>NUCLEOTIDE SEQUENCE [LARGE SCALE GENOMIC DNA]</scope>
    <source>
        <strain evidence="2 3">DY32-46</strain>
    </source>
</reference>
<keyword evidence="1" id="KW-0472">Membrane</keyword>
<feature type="transmembrane region" description="Helical" evidence="1">
    <location>
        <begin position="82"/>
        <end position="102"/>
    </location>
</feature>
<dbReference type="KEGG" id="euz:DVS28_a0062"/>
<evidence type="ECO:0000313" key="2">
    <source>
        <dbReference type="EMBL" id="AXV04770.1"/>
    </source>
</evidence>
<organism evidence="2 3">
    <name type="scientific">Euzebya pacifica</name>
    <dbReference type="NCBI Taxonomy" id="1608957"/>
    <lineage>
        <taxon>Bacteria</taxon>
        <taxon>Bacillati</taxon>
        <taxon>Actinomycetota</taxon>
        <taxon>Nitriliruptoria</taxon>
        <taxon>Euzebyales</taxon>
    </lineage>
</organism>
<accession>A0A346XRC3</accession>
<keyword evidence="3" id="KW-1185">Reference proteome</keyword>
<dbReference type="EMBL" id="CP031165">
    <property type="protein sequence ID" value="AXV04770.1"/>
    <property type="molecule type" value="Genomic_DNA"/>
</dbReference>
<gene>
    <name evidence="2" type="ORF">DVS28_a0062</name>
</gene>
<dbReference type="Proteomes" id="UP000264006">
    <property type="component" value="Chromosome"/>
</dbReference>
<sequence length="104" mass="10697">MRVKQDEPFEVQPRANAALAKVLRVGTGAALVVALAALVVGGMGADAPGRALAWSALGIVVAVPLGRVGLLGIRWIARRDYLFALLAFGLLAIVVVGGVLAIRT</sequence>
<dbReference type="RefSeq" id="WP_114589668.1">
    <property type="nucleotide sequence ID" value="NZ_CP031165.1"/>
</dbReference>
<protein>
    <recommendedName>
        <fullName evidence="4">DUF1634 domain-containing protein</fullName>
    </recommendedName>
</protein>
<evidence type="ECO:0000313" key="3">
    <source>
        <dbReference type="Proteomes" id="UP000264006"/>
    </source>
</evidence>
<feature type="transmembrane region" description="Helical" evidence="1">
    <location>
        <begin position="21"/>
        <end position="45"/>
    </location>
</feature>
<keyword evidence="1" id="KW-0812">Transmembrane</keyword>
<dbReference type="AlphaFoldDB" id="A0A346XRC3"/>
<feature type="transmembrane region" description="Helical" evidence="1">
    <location>
        <begin position="51"/>
        <end position="70"/>
    </location>
</feature>
<name>A0A346XRC3_9ACTN</name>
<evidence type="ECO:0000256" key="1">
    <source>
        <dbReference type="SAM" id="Phobius"/>
    </source>
</evidence>
<keyword evidence="1" id="KW-1133">Transmembrane helix</keyword>